<evidence type="ECO:0000256" key="1">
    <source>
        <dbReference type="SAM" id="SignalP"/>
    </source>
</evidence>
<reference evidence="2 3" key="1">
    <citation type="submission" date="2023-07" db="EMBL/GenBank/DDBJ databases">
        <authorList>
            <person name="Girao M."/>
            <person name="Carvalho M.F."/>
        </authorList>
    </citation>
    <scope>NUCLEOTIDE SEQUENCE [LARGE SCALE GENOMIC DNA]</scope>
    <source>
        <strain evidence="2 3">66/93</strain>
    </source>
</reference>
<evidence type="ECO:0000313" key="3">
    <source>
        <dbReference type="Proteomes" id="UP001348641"/>
    </source>
</evidence>
<comment type="caution">
    <text evidence="2">The sequence shown here is derived from an EMBL/GenBank/DDBJ whole genome shotgun (WGS) entry which is preliminary data.</text>
</comment>
<dbReference type="RefSeq" id="WP_330157713.1">
    <property type="nucleotide sequence ID" value="NZ_BAAAJA010000046.1"/>
</dbReference>
<sequence>MRNLCTGLALTAALVAGTAAPAAAQGVDLSSLPIVGGLLGGGASAASDVADDVEDAVT</sequence>
<evidence type="ECO:0008006" key="4">
    <source>
        <dbReference type="Google" id="ProtNLM"/>
    </source>
</evidence>
<dbReference type="Proteomes" id="UP001348641">
    <property type="component" value="Unassembled WGS sequence"/>
</dbReference>
<protein>
    <recommendedName>
        <fullName evidence="4">Secreted protein</fullName>
    </recommendedName>
</protein>
<organism evidence="2 3">
    <name type="scientific">Nocardiopsis tropica</name>
    <dbReference type="NCBI Taxonomy" id="109330"/>
    <lineage>
        <taxon>Bacteria</taxon>
        <taxon>Bacillati</taxon>
        <taxon>Actinomycetota</taxon>
        <taxon>Actinomycetes</taxon>
        <taxon>Streptosporangiales</taxon>
        <taxon>Nocardiopsidaceae</taxon>
        <taxon>Nocardiopsis</taxon>
    </lineage>
</organism>
<accession>A0ABU7KMH7</accession>
<name>A0ABU7KMH7_9ACTN</name>
<gene>
    <name evidence="2" type="ORF">Q8A49_08290</name>
</gene>
<feature type="signal peptide" evidence="1">
    <location>
        <begin position="1"/>
        <end position="24"/>
    </location>
</feature>
<feature type="chain" id="PRO_5045176452" description="Secreted protein" evidence="1">
    <location>
        <begin position="25"/>
        <end position="58"/>
    </location>
</feature>
<dbReference type="EMBL" id="JAUUCC010000015">
    <property type="protein sequence ID" value="MEE2050495.1"/>
    <property type="molecule type" value="Genomic_DNA"/>
</dbReference>
<proteinExistence type="predicted"/>
<evidence type="ECO:0000313" key="2">
    <source>
        <dbReference type="EMBL" id="MEE2050495.1"/>
    </source>
</evidence>
<keyword evidence="1" id="KW-0732">Signal</keyword>